<evidence type="ECO:0000313" key="2">
    <source>
        <dbReference type="Proteomes" id="UP000215086"/>
    </source>
</evidence>
<evidence type="ECO:0000313" key="1">
    <source>
        <dbReference type="EMBL" id="ASV75387.1"/>
    </source>
</evidence>
<name>A0A286RHF9_9BACT</name>
<sequence>MKSSVGDRDKNEQPGIWLDYPGLLPPWAHHVWSEFGLVHRFRYRDPRSRLDRSVA</sequence>
<keyword evidence="2" id="KW-1185">Reference proteome</keyword>
<dbReference type="KEGG" id="ttf:THTE_2785"/>
<proteinExistence type="predicted"/>
<dbReference type="Proteomes" id="UP000215086">
    <property type="component" value="Chromosome"/>
</dbReference>
<gene>
    <name evidence="1" type="ORF">THTE_2785</name>
</gene>
<dbReference type="EMBL" id="CP018477">
    <property type="protein sequence ID" value="ASV75387.1"/>
    <property type="molecule type" value="Genomic_DNA"/>
</dbReference>
<dbReference type="AlphaFoldDB" id="A0A286RHF9"/>
<protein>
    <submittedName>
        <fullName evidence="1">Uncharacterized protein</fullName>
    </submittedName>
</protein>
<organism evidence="1 2">
    <name type="scientific">Thermogutta terrifontis</name>
    <dbReference type="NCBI Taxonomy" id="1331910"/>
    <lineage>
        <taxon>Bacteria</taxon>
        <taxon>Pseudomonadati</taxon>
        <taxon>Planctomycetota</taxon>
        <taxon>Planctomycetia</taxon>
        <taxon>Pirellulales</taxon>
        <taxon>Thermoguttaceae</taxon>
        <taxon>Thermogutta</taxon>
    </lineage>
</organism>
<accession>A0A286RHF9</accession>
<reference evidence="1 2" key="1">
    <citation type="journal article" name="Front. Microbiol.">
        <title>Sugar Metabolism of the First Thermophilic Planctomycete Thermogutta terrifontis: Comparative Genomic and Transcriptomic Approaches.</title>
        <authorList>
            <person name="Elcheninov A.G."/>
            <person name="Menzel P."/>
            <person name="Gudbergsdottir S.R."/>
            <person name="Slesarev A.I."/>
            <person name="Kadnikov V.V."/>
            <person name="Krogh A."/>
            <person name="Bonch-Osmolovskaya E.A."/>
            <person name="Peng X."/>
            <person name="Kublanov I.V."/>
        </authorList>
    </citation>
    <scope>NUCLEOTIDE SEQUENCE [LARGE SCALE GENOMIC DNA]</scope>
    <source>
        <strain evidence="1 2">R1</strain>
    </source>
</reference>